<dbReference type="GO" id="GO:0005615">
    <property type="term" value="C:extracellular space"/>
    <property type="evidence" value="ECO:0007669"/>
    <property type="project" value="TreeGrafter"/>
</dbReference>
<dbReference type="PANTHER" id="PTHR19143">
    <property type="entry name" value="FIBRINOGEN/TENASCIN/ANGIOPOEITIN"/>
    <property type="match status" value="1"/>
</dbReference>
<dbReference type="Pfam" id="PF00147">
    <property type="entry name" value="Fibrinogen_C"/>
    <property type="match status" value="2"/>
</dbReference>
<feature type="chain" id="PRO_5010759870" evidence="1">
    <location>
        <begin position="25"/>
        <end position="606"/>
    </location>
</feature>
<protein>
    <submittedName>
        <fullName evidence="3 4">Fibrinogen-like protein A</fullName>
    </submittedName>
</protein>
<dbReference type="Gene3D" id="3.90.215.10">
    <property type="entry name" value="Gamma Fibrinogen, chain A, domain 1"/>
    <property type="match status" value="2"/>
</dbReference>
<dbReference type="InterPro" id="IPR036056">
    <property type="entry name" value="Fibrinogen-like_C"/>
</dbReference>
<reference evidence="3 5" key="1">
    <citation type="journal article" date="2014" name="BMC Genomics">
        <title>Genome sequence of Anopheles sinensis provides insight into genetics basis of mosquito competence for malaria parasites.</title>
        <authorList>
            <person name="Zhou D."/>
            <person name="Zhang D."/>
            <person name="Ding G."/>
            <person name="Shi L."/>
            <person name="Hou Q."/>
            <person name="Ye Y."/>
            <person name="Xu Y."/>
            <person name="Zhou H."/>
            <person name="Xiong C."/>
            <person name="Li S."/>
            <person name="Yu J."/>
            <person name="Hong S."/>
            <person name="Yu X."/>
            <person name="Zou P."/>
            <person name="Chen C."/>
            <person name="Chang X."/>
            <person name="Wang W."/>
            <person name="Lv Y."/>
            <person name="Sun Y."/>
            <person name="Ma L."/>
            <person name="Shen B."/>
            <person name="Zhu C."/>
        </authorList>
    </citation>
    <scope>NUCLEOTIDE SEQUENCE [LARGE SCALE GENOMIC DNA]</scope>
</reference>
<evidence type="ECO:0000256" key="1">
    <source>
        <dbReference type="SAM" id="SignalP"/>
    </source>
</evidence>
<dbReference type="PANTHER" id="PTHR19143:SF462">
    <property type="entry name" value="APPLE DOMAIN-CONTAINING PROTEIN"/>
    <property type="match status" value="1"/>
</dbReference>
<dbReference type="SMART" id="SM00186">
    <property type="entry name" value="FBG"/>
    <property type="match status" value="1"/>
</dbReference>
<proteinExistence type="predicted"/>
<reference evidence="4" key="2">
    <citation type="submission" date="2020-05" db="UniProtKB">
        <authorList>
            <consortium name="EnsemblMetazoa"/>
        </authorList>
    </citation>
    <scope>IDENTIFICATION</scope>
</reference>
<evidence type="ECO:0000313" key="3">
    <source>
        <dbReference type="EMBL" id="KFB39799.1"/>
    </source>
</evidence>
<feature type="domain" description="Fibrinogen C-terminal" evidence="2">
    <location>
        <begin position="297"/>
        <end position="435"/>
    </location>
</feature>
<gene>
    <name evidence="3" type="ORF">ZHAS_00007166</name>
</gene>
<dbReference type="EnsemblMetazoa" id="ASIC007166-RA">
    <property type="protein sequence ID" value="ASIC007166-PA"/>
    <property type="gene ID" value="ASIC007166"/>
</dbReference>
<dbReference type="AlphaFoldDB" id="A0A084VPA5"/>
<feature type="domain" description="Fibrinogen C-terminal" evidence="2">
    <location>
        <begin position="123"/>
        <end position="213"/>
    </location>
</feature>
<evidence type="ECO:0000313" key="4">
    <source>
        <dbReference type="EnsemblMetazoa" id="ASIC007166-PA"/>
    </source>
</evidence>
<dbReference type="InterPro" id="IPR002181">
    <property type="entry name" value="Fibrinogen_a/b/g_C_dom"/>
</dbReference>
<dbReference type="SUPFAM" id="SSF56496">
    <property type="entry name" value="Fibrinogen C-terminal domain-like"/>
    <property type="match status" value="2"/>
</dbReference>
<dbReference type="STRING" id="74873.A0A084VPA5"/>
<evidence type="ECO:0000313" key="5">
    <source>
        <dbReference type="Proteomes" id="UP000030765"/>
    </source>
</evidence>
<dbReference type="Gene3D" id="1.20.120.20">
    <property type="entry name" value="Apolipoprotein"/>
    <property type="match status" value="1"/>
</dbReference>
<dbReference type="VEuPathDB" id="VectorBase:ASIC007166"/>
<dbReference type="OMA" id="GWILIYK"/>
<organism evidence="3">
    <name type="scientific">Anopheles sinensis</name>
    <name type="common">Mosquito</name>
    <dbReference type="NCBI Taxonomy" id="74873"/>
    <lineage>
        <taxon>Eukaryota</taxon>
        <taxon>Metazoa</taxon>
        <taxon>Ecdysozoa</taxon>
        <taxon>Arthropoda</taxon>
        <taxon>Hexapoda</taxon>
        <taxon>Insecta</taxon>
        <taxon>Pterygota</taxon>
        <taxon>Neoptera</taxon>
        <taxon>Endopterygota</taxon>
        <taxon>Diptera</taxon>
        <taxon>Nematocera</taxon>
        <taxon>Culicoidea</taxon>
        <taxon>Culicidae</taxon>
        <taxon>Anophelinae</taxon>
        <taxon>Anopheles</taxon>
    </lineage>
</organism>
<dbReference type="EMBL" id="ATLV01014992">
    <property type="status" value="NOT_ANNOTATED_CDS"/>
    <property type="molecule type" value="Genomic_DNA"/>
</dbReference>
<sequence length="606" mass="69217">MVLFKQDCAVLVLLVIILRIEVNAETTLDVIAQRLNALEKNIESKIADAENRINKKLGFSFDEINAKLQTLQQGLDKQATRAKTDWQSHSENIVKQVSKQIQKTELKLVSKGSQIVEKIQDIHSNLTGIGDCREAIRDGLYTLHLPNGFSQVVRCDKGFAGEGWILIYKRMSSTINFTQSWSSYVEGFGNPFLDYWIGLENLHRLTSSDAYELNLNSFESGRFEIGGADEDYRITKSDQPDTSNSLKLMERQVLSLRNAWAMHSANIVEQVSDQIQRSESNLQSKGSLIVKKIHDIQSNLTGIGDCRETKVDGLYTLQLPNRTTEMVRCDRGFTGDGWILIYKRVSSNVNFTRDWNSYVQGFGNPFMDYWIGLESLHRITTSGAYEINVNSFECGRFEIGGAEENYRITKSDATYSRHKLASILKQGSPFNTFDRNELGEDNQEYLLQHNFSFWGDDYTYNLLRNRIVYDEQFSIGKRWIAIRRIVTNPERIETVQEIIEREMVQYSQYVLFSHERNPTPCGTDGLSSLLTTARSEAPQDVFQFVHHILCMKSARFYAIPNGWLATKRPGRDAIGSGGSEQKRVPPMEGRRFRLDWPVAAIGHKSE</sequence>
<dbReference type="PROSITE" id="PS51406">
    <property type="entry name" value="FIBRINOGEN_C_2"/>
    <property type="match status" value="2"/>
</dbReference>
<feature type="signal peptide" evidence="1">
    <location>
        <begin position="1"/>
        <end position="24"/>
    </location>
</feature>
<dbReference type="EMBL" id="KE524999">
    <property type="protein sequence ID" value="KFB39799.1"/>
    <property type="molecule type" value="Genomic_DNA"/>
</dbReference>
<evidence type="ECO:0000259" key="2">
    <source>
        <dbReference type="PROSITE" id="PS51406"/>
    </source>
</evidence>
<keyword evidence="5" id="KW-1185">Reference proteome</keyword>
<keyword evidence="1" id="KW-0732">Signal</keyword>
<dbReference type="InterPro" id="IPR050373">
    <property type="entry name" value="Fibrinogen_C-term_domain"/>
</dbReference>
<dbReference type="InterPro" id="IPR014716">
    <property type="entry name" value="Fibrinogen_a/b/g_C_1"/>
</dbReference>
<name>A0A084VPA5_ANOSI</name>
<dbReference type="Proteomes" id="UP000030765">
    <property type="component" value="Unassembled WGS sequence"/>
</dbReference>
<accession>A0A084VPA5</accession>